<sequence length="329" mass="36207">MRKLGATIIAVFTALALVSVVAGSVRAQSILRLQVSPPRQEVAIDPGKKTAVDLKFYNLTDEHLAGTLKVADFIVEDNKGTPRILDSSTQLSPRFSGAQWITLPQEKVVIPADDVLPIQARIAVPADARPGGRYVAVYFEPASQIAQQEAAGSPEEVRAQIASRIAGLVYIRVNGPITEKALISNIFAPTFLEYGPITVEAEILNRSDFHIRPLGSVTLRNMLGGLVDQKKLDQINIFPDTAREYASLVGNKWMFGRYTASVIASYGGTGQVVERSISIWVFPWKVALIILLALIIIILIGKYGYKRIITRQRTLEKEVEQLKEEVEQS</sequence>
<reference evidence="2 3" key="1">
    <citation type="journal article" date="2016" name="Nat. Commun.">
        <title>Thousands of microbial genomes shed light on interconnected biogeochemical processes in an aquifer system.</title>
        <authorList>
            <person name="Anantharaman K."/>
            <person name="Brown C.T."/>
            <person name="Hug L.A."/>
            <person name="Sharon I."/>
            <person name="Castelle C.J."/>
            <person name="Probst A.J."/>
            <person name="Thomas B.C."/>
            <person name="Singh A."/>
            <person name="Wilkins M.J."/>
            <person name="Karaoz U."/>
            <person name="Brodie E.L."/>
            <person name="Williams K.H."/>
            <person name="Hubbard S.S."/>
            <person name="Banfield J.F."/>
        </authorList>
    </citation>
    <scope>NUCLEOTIDE SEQUENCE [LARGE SCALE GENOMIC DNA]</scope>
</reference>
<comment type="caution">
    <text evidence="2">The sequence shown here is derived from an EMBL/GenBank/DDBJ whole genome shotgun (WGS) entry which is preliminary data.</text>
</comment>
<feature type="transmembrane region" description="Helical" evidence="1">
    <location>
        <begin position="282"/>
        <end position="305"/>
    </location>
</feature>
<keyword evidence="1" id="KW-0472">Membrane</keyword>
<keyword evidence="1" id="KW-0812">Transmembrane</keyword>
<name>A0A1F7JVE6_9BACT</name>
<evidence type="ECO:0000313" key="2">
    <source>
        <dbReference type="EMBL" id="OGK59584.1"/>
    </source>
</evidence>
<protein>
    <recommendedName>
        <fullName evidence="4">DUF916 domain-containing protein</fullName>
    </recommendedName>
</protein>
<evidence type="ECO:0008006" key="4">
    <source>
        <dbReference type="Google" id="ProtNLM"/>
    </source>
</evidence>
<dbReference type="AlphaFoldDB" id="A0A1F7JVE6"/>
<proteinExistence type="predicted"/>
<gene>
    <name evidence="2" type="ORF">A3I56_00085</name>
</gene>
<organism evidence="2 3">
    <name type="scientific">Candidatus Roizmanbacteria bacterium RIFCSPLOWO2_02_FULL_43_10</name>
    <dbReference type="NCBI Taxonomy" id="1802078"/>
    <lineage>
        <taxon>Bacteria</taxon>
        <taxon>Candidatus Roizmaniibacteriota</taxon>
    </lineage>
</organism>
<dbReference type="Proteomes" id="UP000176269">
    <property type="component" value="Unassembled WGS sequence"/>
</dbReference>
<evidence type="ECO:0000313" key="3">
    <source>
        <dbReference type="Proteomes" id="UP000176269"/>
    </source>
</evidence>
<keyword evidence="1" id="KW-1133">Transmembrane helix</keyword>
<dbReference type="EMBL" id="MGBC01000041">
    <property type="protein sequence ID" value="OGK59584.1"/>
    <property type="molecule type" value="Genomic_DNA"/>
</dbReference>
<evidence type="ECO:0000256" key="1">
    <source>
        <dbReference type="SAM" id="Phobius"/>
    </source>
</evidence>
<accession>A0A1F7JVE6</accession>